<organism evidence="2 3">
    <name type="scientific">Colletotrichum musicola</name>
    <dbReference type="NCBI Taxonomy" id="2175873"/>
    <lineage>
        <taxon>Eukaryota</taxon>
        <taxon>Fungi</taxon>
        <taxon>Dikarya</taxon>
        <taxon>Ascomycota</taxon>
        <taxon>Pezizomycotina</taxon>
        <taxon>Sordariomycetes</taxon>
        <taxon>Hypocreomycetidae</taxon>
        <taxon>Glomerellales</taxon>
        <taxon>Glomerellaceae</taxon>
        <taxon>Colletotrichum</taxon>
        <taxon>Colletotrichum orchidearum species complex</taxon>
    </lineage>
</organism>
<protein>
    <submittedName>
        <fullName evidence="2">Uncharacterized protein</fullName>
    </submittedName>
</protein>
<sequence length="174" mass="18401">MKLCTAIIRAELAKAWQDLGLDTPTKLPPMTECKLRLGADPDHEASIAASFAMRLSRKPGGPVHATEVPCSPSPSFVRWDAAPTLDGTVATVSMQVDRPSSPIPQLHHGFEETGSSGQGPRGKSHSLGGCGTAYCPAQPECHVTHRTPSPSWSGPGLCEPCRSKDGQSAHEAIR</sequence>
<dbReference type="Proteomes" id="UP000639643">
    <property type="component" value="Unassembled WGS sequence"/>
</dbReference>
<evidence type="ECO:0000313" key="3">
    <source>
        <dbReference type="Proteomes" id="UP000639643"/>
    </source>
</evidence>
<accession>A0A8H6NVV7</accession>
<dbReference type="AlphaFoldDB" id="A0A8H6NVV7"/>
<evidence type="ECO:0000313" key="2">
    <source>
        <dbReference type="EMBL" id="KAF6843533.1"/>
    </source>
</evidence>
<keyword evidence="3" id="KW-1185">Reference proteome</keyword>
<evidence type="ECO:0000256" key="1">
    <source>
        <dbReference type="SAM" id="MobiDB-lite"/>
    </source>
</evidence>
<feature type="compositionally biased region" description="Basic and acidic residues" evidence="1">
    <location>
        <begin position="161"/>
        <end position="174"/>
    </location>
</feature>
<gene>
    <name evidence="2" type="ORF">CMUS01_02019</name>
</gene>
<comment type="caution">
    <text evidence="2">The sequence shown here is derived from an EMBL/GenBank/DDBJ whole genome shotgun (WGS) entry which is preliminary data.</text>
</comment>
<name>A0A8H6NVV7_9PEZI</name>
<reference evidence="2" key="1">
    <citation type="journal article" date="2020" name="Phytopathology">
        <title>Genome Sequence Resources of Colletotrichum truncatum, C. plurivorum, C. musicola, and C. sojae: Four Species Pathogenic to Soybean (Glycine max).</title>
        <authorList>
            <person name="Rogerio F."/>
            <person name="Boufleur T.R."/>
            <person name="Ciampi-Guillardi M."/>
            <person name="Sukno S.A."/>
            <person name="Thon M.R."/>
            <person name="Massola Junior N.S."/>
            <person name="Baroncelli R."/>
        </authorList>
    </citation>
    <scope>NUCLEOTIDE SEQUENCE</scope>
    <source>
        <strain evidence="2">LFN0074</strain>
    </source>
</reference>
<dbReference type="EMBL" id="WIGM01000038">
    <property type="protein sequence ID" value="KAF6843533.1"/>
    <property type="molecule type" value="Genomic_DNA"/>
</dbReference>
<feature type="region of interest" description="Disordered" evidence="1">
    <location>
        <begin position="102"/>
        <end position="125"/>
    </location>
</feature>
<proteinExistence type="predicted"/>
<feature type="region of interest" description="Disordered" evidence="1">
    <location>
        <begin position="146"/>
        <end position="174"/>
    </location>
</feature>